<sequence length="61" mass="7101">MIEKTTRMSLAQIRKLKGLSNAKKFEETSDEDIARQIASDPDLYELTDEELAEFELTRKRP</sequence>
<gene>
    <name evidence="1" type="ORF">ACFSJ3_10875</name>
</gene>
<dbReference type="RefSeq" id="WP_345339126.1">
    <property type="nucleotide sequence ID" value="NZ_BAABLI010000008.1"/>
</dbReference>
<keyword evidence="2" id="KW-1185">Reference proteome</keyword>
<reference evidence="2" key="1">
    <citation type="journal article" date="2019" name="Int. J. Syst. Evol. Microbiol.">
        <title>The Global Catalogue of Microorganisms (GCM) 10K type strain sequencing project: providing services to taxonomists for standard genome sequencing and annotation.</title>
        <authorList>
            <consortium name="The Broad Institute Genomics Platform"/>
            <consortium name="The Broad Institute Genome Sequencing Center for Infectious Disease"/>
            <person name="Wu L."/>
            <person name="Ma J."/>
        </authorList>
    </citation>
    <scope>NUCLEOTIDE SEQUENCE [LARGE SCALE GENOMIC DNA]</scope>
    <source>
        <strain evidence="2">CGMCC 1.10992</strain>
    </source>
</reference>
<comment type="caution">
    <text evidence="1">The sequence shown here is derived from an EMBL/GenBank/DDBJ whole genome shotgun (WGS) entry which is preliminary data.</text>
</comment>
<proteinExistence type="predicted"/>
<accession>A0ABW4XMY1</accession>
<evidence type="ECO:0000313" key="1">
    <source>
        <dbReference type="EMBL" id="MFD2096489.1"/>
    </source>
</evidence>
<dbReference type="Proteomes" id="UP001597380">
    <property type="component" value="Unassembled WGS sequence"/>
</dbReference>
<organism evidence="1 2">
    <name type="scientific">Corallincola platygyrae</name>
    <dbReference type="NCBI Taxonomy" id="1193278"/>
    <lineage>
        <taxon>Bacteria</taxon>
        <taxon>Pseudomonadati</taxon>
        <taxon>Pseudomonadota</taxon>
        <taxon>Gammaproteobacteria</taxon>
        <taxon>Alteromonadales</taxon>
        <taxon>Psychromonadaceae</taxon>
        <taxon>Corallincola</taxon>
    </lineage>
</organism>
<dbReference type="EMBL" id="JBHUHT010000012">
    <property type="protein sequence ID" value="MFD2096489.1"/>
    <property type="molecule type" value="Genomic_DNA"/>
</dbReference>
<name>A0ABW4XMY1_9GAMM</name>
<protein>
    <submittedName>
        <fullName evidence="1">Uncharacterized protein</fullName>
    </submittedName>
</protein>
<evidence type="ECO:0000313" key="2">
    <source>
        <dbReference type="Proteomes" id="UP001597380"/>
    </source>
</evidence>